<comment type="caution">
    <text evidence="7">The sequence shown here is derived from an EMBL/GenBank/DDBJ whole genome shotgun (WGS) entry which is preliminary data.</text>
</comment>
<feature type="transmembrane region" description="Helical" evidence="5">
    <location>
        <begin position="50"/>
        <end position="69"/>
    </location>
</feature>
<proteinExistence type="predicted"/>
<organism evidence="7 8">
    <name type="scientific">candidate division WOR-1 bacterium DG_54_3</name>
    <dbReference type="NCBI Taxonomy" id="1703775"/>
    <lineage>
        <taxon>Bacteria</taxon>
        <taxon>Bacillati</taxon>
        <taxon>Saganbacteria</taxon>
    </lineage>
</organism>
<evidence type="ECO:0000256" key="2">
    <source>
        <dbReference type="ARBA" id="ARBA00022692"/>
    </source>
</evidence>
<feature type="transmembrane region" description="Helical" evidence="5">
    <location>
        <begin position="337"/>
        <end position="356"/>
    </location>
</feature>
<name>A0A0S7Y6R7_UNCSA</name>
<keyword evidence="4 5" id="KW-0472">Membrane</keyword>
<keyword evidence="3 5" id="KW-1133">Transmembrane helix</keyword>
<feature type="transmembrane region" description="Helical" evidence="5">
    <location>
        <begin position="137"/>
        <end position="154"/>
    </location>
</feature>
<evidence type="ECO:0000256" key="1">
    <source>
        <dbReference type="ARBA" id="ARBA00004141"/>
    </source>
</evidence>
<dbReference type="InterPro" id="IPR051533">
    <property type="entry name" value="WaaL-like"/>
</dbReference>
<dbReference type="GO" id="GO:0016020">
    <property type="term" value="C:membrane"/>
    <property type="evidence" value="ECO:0007669"/>
    <property type="project" value="UniProtKB-SubCell"/>
</dbReference>
<dbReference type="AlphaFoldDB" id="A0A0S7Y6R7"/>
<feature type="transmembrane region" description="Helical" evidence="5">
    <location>
        <begin position="174"/>
        <end position="196"/>
    </location>
</feature>
<feature type="transmembrane region" description="Helical" evidence="5">
    <location>
        <begin position="85"/>
        <end position="102"/>
    </location>
</feature>
<dbReference type="Proteomes" id="UP000051861">
    <property type="component" value="Unassembled WGS sequence"/>
</dbReference>
<accession>A0A0S7Y6R7</accession>
<evidence type="ECO:0000313" key="8">
    <source>
        <dbReference type="Proteomes" id="UP000051861"/>
    </source>
</evidence>
<gene>
    <name evidence="7" type="ORF">AMJ44_02190</name>
</gene>
<reference evidence="7 8" key="1">
    <citation type="journal article" date="2015" name="Microbiome">
        <title>Genomic resolution of linkages in carbon, nitrogen, and sulfur cycling among widespread estuary sediment bacteria.</title>
        <authorList>
            <person name="Baker B.J."/>
            <person name="Lazar C.S."/>
            <person name="Teske A.P."/>
            <person name="Dick G.J."/>
        </authorList>
    </citation>
    <scope>NUCLEOTIDE SEQUENCE [LARGE SCALE GENOMIC DNA]</scope>
    <source>
        <strain evidence="7">DG_54_3</strain>
    </source>
</reference>
<dbReference type="PANTHER" id="PTHR37422">
    <property type="entry name" value="TEICHURONIC ACID BIOSYNTHESIS PROTEIN TUAE"/>
    <property type="match status" value="1"/>
</dbReference>
<feature type="transmembrane region" description="Helical" evidence="5">
    <location>
        <begin position="249"/>
        <end position="269"/>
    </location>
</feature>
<feature type="transmembrane region" description="Helical" evidence="5">
    <location>
        <begin position="108"/>
        <end position="125"/>
    </location>
</feature>
<dbReference type="InterPro" id="IPR007016">
    <property type="entry name" value="O-antigen_ligase-rel_domated"/>
</dbReference>
<dbReference type="Pfam" id="PF04932">
    <property type="entry name" value="Wzy_C"/>
    <property type="match status" value="1"/>
</dbReference>
<dbReference type="PANTHER" id="PTHR37422:SF13">
    <property type="entry name" value="LIPOPOLYSACCHARIDE BIOSYNTHESIS PROTEIN PA4999-RELATED"/>
    <property type="match status" value="1"/>
</dbReference>
<sequence length="436" mass="49649">MPLKVLLFLSAYFGCAVGALFRPVLGVCGYILTYALYNRHVWWGEVLAQYHIRYSFVMAVFILLGMVIQKRRTRWAVRPSNKLEVSIYLFTGIVVLSLIFGLSPDEESYFLLDKMLKVSFFIYMLTRVVDSLKNYDMVVYTLITTGIILAVQSYQAPPEMFFHGRLDALGGMDFVGSNELAIYLCVVLCFLGTFFLRAKNWITKFFLAPGAALVLNAIILTRARAVFVAILAAGVYSVIFIPKRFRKKLIVITILAIAMFLKLADPSFWDRMTTLKNYEQEKSASLRIQIWSASLKMLKEYPLGVGVGNFKRTIGNYDQRVVSRDAHNTFVRCYGELGMPGLILFAFILLLVFNHLRYAKSLSSDTHDTELFLRFKLDAFALSLAILVYLVGGNFHTHLYTEAMWWLLALPICLQNAVLKESNRKPIRIKGTSNVQ</sequence>
<feature type="transmembrane region" description="Helical" evidence="5">
    <location>
        <begin position="201"/>
        <end position="219"/>
    </location>
</feature>
<keyword evidence="2 5" id="KW-0812">Transmembrane</keyword>
<dbReference type="EMBL" id="LIZX01000013">
    <property type="protein sequence ID" value="KPJ69804.1"/>
    <property type="molecule type" value="Genomic_DNA"/>
</dbReference>
<evidence type="ECO:0000256" key="3">
    <source>
        <dbReference type="ARBA" id="ARBA00022989"/>
    </source>
</evidence>
<comment type="subcellular location">
    <subcellularLocation>
        <location evidence="1">Membrane</location>
        <topology evidence="1">Multi-pass membrane protein</topology>
    </subcellularLocation>
</comment>
<feature type="transmembrane region" description="Helical" evidence="5">
    <location>
        <begin position="377"/>
        <end position="397"/>
    </location>
</feature>
<evidence type="ECO:0000313" key="7">
    <source>
        <dbReference type="EMBL" id="KPJ69804.1"/>
    </source>
</evidence>
<feature type="transmembrane region" description="Helical" evidence="5">
    <location>
        <begin position="225"/>
        <end position="242"/>
    </location>
</feature>
<evidence type="ECO:0000256" key="4">
    <source>
        <dbReference type="ARBA" id="ARBA00023136"/>
    </source>
</evidence>
<feature type="transmembrane region" description="Helical" evidence="5">
    <location>
        <begin position="403"/>
        <end position="419"/>
    </location>
</feature>
<protein>
    <recommendedName>
        <fullName evidence="6">O-antigen ligase-related domain-containing protein</fullName>
    </recommendedName>
</protein>
<evidence type="ECO:0000259" key="6">
    <source>
        <dbReference type="Pfam" id="PF04932"/>
    </source>
</evidence>
<feature type="domain" description="O-antigen ligase-related" evidence="6">
    <location>
        <begin position="211"/>
        <end position="346"/>
    </location>
</feature>
<evidence type="ECO:0000256" key="5">
    <source>
        <dbReference type="SAM" id="Phobius"/>
    </source>
</evidence>